<feature type="domain" description="DUF927" evidence="1">
    <location>
        <begin position="575"/>
        <end position="769"/>
    </location>
</feature>
<name>A0A2W4YT76_9SPHN</name>
<proteinExistence type="predicted"/>
<dbReference type="Proteomes" id="UP000249555">
    <property type="component" value="Unassembled WGS sequence"/>
</dbReference>
<sequence>MEDWGTFFRAVLPAIENGVYFIARGELGKNPDRVIGTTLDELIRVANDRQQTGDTGLNEYYRVAAYQPGAISAKTASIHSNKAFMLDIDVRENEPLVYSTKAEALTALVTQIANGNLPEPTYMIDSGRGFHVYWAIKDGIDNLSYRRRAAALADKIVALDAKLGKDAAVTKSGVNLLRLPGSVNPNNGARVDHLRLPDGDVFMRGPIYDPDDVAPDPNPSAMAGGGALTNIVPFPGAAGPLRSITQPTADLDTAEDLSTGCNLLRFVRTRDDIIGYNAWWRILKLLSYTKDGAQKVHDWFATSPKYAPADTEKQMGYLIEHKSDAGPPFCETLAQEVGIYRGCASGQHRDLCVGCPFYNPAEPDKYSPYNAGKKVETDRAAAQARDTIAKPPSLNAVVVPQLGHAALPPADLVPARQDDQFVTQLKLAAATLEADGFLPVDMIGMKLDHRLFEGHELGFKVNEVTGELFWYPPRDKKASEDDPDPDPVKVCNGVIWPIRYVAVPGSDRANLQVAIARVENDVWVGRYAILDYKVYGSRTDSFVTELGGLKVMLTQHQGAQRAFQGLFRRRVGDLQDRHTLTQFQHFGWNQTPRGKAFVTGNFAFLDGQVEVASLGDNLRSLRERMFKLNGSVETVKRALQEVWDQGSDEFRLCVMLGVGAPFTYKTSVNGIFVTIYGSTGQGKSLVASTVSGIWGNGDTSAAHITTNDTTNARYAVLEQMHNLPVIHDEITNLFRSFNYSPDCGHYIYEVVNGNGKNRSTKTGGLQEMRRWSTLLLGTSNVSLRSVVTAMDDATDAQLARVYEIGLHQPAAYAQLPAADRNARMTALGNTLHSCEGVAGFLIGQYISANREQLEVIADQLMETIIKSETTTDGTARTDRSVKTAAFLGGHIMRQLGFWNCSMHDIQAVVDRAHAAVITERGKLTRDPLEVLPTLVHRLQANTALVHIVPPGIQAMSKLAPGVLSEPRFELKQRIEFVSGTGHVTVTIELSAFRRFLEENNISEHYIVNKMRASGYKFDFVTAVISDGINLPSRDNVKSISVALPPVRCVQFQFVTDPLQIGLSTIPPMIAPRKKA</sequence>
<evidence type="ECO:0000259" key="1">
    <source>
        <dbReference type="Pfam" id="PF06048"/>
    </source>
</evidence>
<protein>
    <recommendedName>
        <fullName evidence="1">DUF927 domain-containing protein</fullName>
    </recommendedName>
</protein>
<organism evidence="2 3">
    <name type="scientific">Sphingomonas taxi</name>
    <dbReference type="NCBI Taxonomy" id="1549858"/>
    <lineage>
        <taxon>Bacteria</taxon>
        <taxon>Pseudomonadati</taxon>
        <taxon>Pseudomonadota</taxon>
        <taxon>Alphaproteobacteria</taxon>
        <taxon>Sphingomonadales</taxon>
        <taxon>Sphingomonadaceae</taxon>
        <taxon>Sphingomonas</taxon>
    </lineage>
</organism>
<dbReference type="EMBL" id="QFMX01000013">
    <property type="protein sequence ID" value="PZO72277.1"/>
    <property type="molecule type" value="Genomic_DNA"/>
</dbReference>
<dbReference type="AlphaFoldDB" id="A0A2W4YT76"/>
<dbReference type="InterPro" id="IPR009270">
    <property type="entry name" value="DUF927"/>
</dbReference>
<evidence type="ECO:0000313" key="3">
    <source>
        <dbReference type="Proteomes" id="UP000249555"/>
    </source>
</evidence>
<evidence type="ECO:0000313" key="2">
    <source>
        <dbReference type="EMBL" id="PZO72277.1"/>
    </source>
</evidence>
<accession>A0A2W4YT76</accession>
<gene>
    <name evidence="2" type="ORF">DI640_12950</name>
</gene>
<comment type="caution">
    <text evidence="2">The sequence shown here is derived from an EMBL/GenBank/DDBJ whole genome shotgun (WGS) entry which is preliminary data.</text>
</comment>
<reference evidence="2 3" key="1">
    <citation type="submission" date="2017-08" db="EMBL/GenBank/DDBJ databases">
        <title>Infants hospitalized years apart are colonized by the same room-sourced microbial strains.</title>
        <authorList>
            <person name="Brooks B."/>
            <person name="Olm M.R."/>
            <person name="Firek B.A."/>
            <person name="Baker R."/>
            <person name="Thomas B.C."/>
            <person name="Morowitz M.J."/>
            <person name="Banfield J.F."/>
        </authorList>
    </citation>
    <scope>NUCLEOTIDE SEQUENCE [LARGE SCALE GENOMIC DNA]</scope>
    <source>
        <strain evidence="2">S2_018_000_R3_119</strain>
    </source>
</reference>
<dbReference type="Pfam" id="PF06048">
    <property type="entry name" value="DUF927"/>
    <property type="match status" value="1"/>
</dbReference>